<dbReference type="InParanoid" id="L2GKC2"/>
<reference evidence="2" key="1">
    <citation type="submission" date="2011-05" db="EMBL/GenBank/DDBJ databases">
        <title>The genome sequence of Vittaforma corneae strain ATCC 50505.</title>
        <authorList>
            <consortium name="The Broad Institute Genome Sequencing Platform"/>
            <person name="Cuomo C."/>
            <person name="Didier E."/>
            <person name="Bowers L."/>
            <person name="Young S.K."/>
            <person name="Zeng Q."/>
            <person name="Gargeya S."/>
            <person name="Fitzgerald M."/>
            <person name="Haas B."/>
            <person name="Abouelleil A."/>
            <person name="Alvarado L."/>
            <person name="Arachchi H.M."/>
            <person name="Berlin A."/>
            <person name="Chapman S.B."/>
            <person name="Gearin G."/>
            <person name="Goldberg J."/>
            <person name="Griggs A."/>
            <person name="Gujja S."/>
            <person name="Hansen M."/>
            <person name="Heiman D."/>
            <person name="Howarth C."/>
            <person name="Larimer J."/>
            <person name="Lui A."/>
            <person name="MacDonald P.J.P."/>
            <person name="McCowen C."/>
            <person name="Montmayeur A."/>
            <person name="Murphy C."/>
            <person name="Neiman D."/>
            <person name="Pearson M."/>
            <person name="Priest M."/>
            <person name="Roberts A."/>
            <person name="Saif S."/>
            <person name="Shea T."/>
            <person name="Sisk P."/>
            <person name="Stolte C."/>
            <person name="Sykes S."/>
            <person name="Wortman J."/>
            <person name="Nusbaum C."/>
            <person name="Birren B."/>
        </authorList>
    </citation>
    <scope>NUCLEOTIDE SEQUENCE [LARGE SCALE GENOMIC DNA]</scope>
    <source>
        <strain evidence="2">ATCC 50505</strain>
    </source>
</reference>
<organism evidence="1 2">
    <name type="scientific">Vittaforma corneae (strain ATCC 50505)</name>
    <name type="common">Microsporidian parasite</name>
    <name type="synonym">Nosema corneum</name>
    <dbReference type="NCBI Taxonomy" id="993615"/>
    <lineage>
        <taxon>Eukaryota</taxon>
        <taxon>Fungi</taxon>
        <taxon>Fungi incertae sedis</taxon>
        <taxon>Microsporidia</taxon>
        <taxon>Nosematidae</taxon>
        <taxon>Vittaforma</taxon>
    </lineage>
</organism>
<keyword evidence="2" id="KW-1185">Reference proteome</keyword>
<dbReference type="HOGENOM" id="CLU_2216313_0_0_1"/>
<proteinExistence type="predicted"/>
<name>L2GKC2_VITCO</name>
<evidence type="ECO:0000313" key="2">
    <source>
        <dbReference type="Proteomes" id="UP000011082"/>
    </source>
</evidence>
<dbReference type="EMBL" id="JH370312">
    <property type="protein sequence ID" value="ELA40737.1"/>
    <property type="molecule type" value="Genomic_DNA"/>
</dbReference>
<dbReference type="Proteomes" id="UP000011082">
    <property type="component" value="Unassembled WGS sequence"/>
</dbReference>
<dbReference type="AlphaFoldDB" id="L2GKC2"/>
<accession>L2GKC2</accession>
<sequence>FFPTTALGLLPNLGSTNVDLQNKIRPHLKLMYGACGECKLLRTTQAFVKHPDGSPITHVCLTFHFDVQDVLSMLQNKYKTLQLALVPGTLSLTRIPKIDTQVSGVCV</sequence>
<dbReference type="RefSeq" id="XP_007605671.1">
    <property type="nucleotide sequence ID" value="XM_007605609.1"/>
</dbReference>
<evidence type="ECO:0000313" key="1">
    <source>
        <dbReference type="EMBL" id="ELA40737.1"/>
    </source>
</evidence>
<dbReference type="GeneID" id="19882936"/>
<dbReference type="VEuPathDB" id="MicrosporidiaDB:VICG_02227"/>
<feature type="non-terminal residue" evidence="1">
    <location>
        <position position="1"/>
    </location>
</feature>
<protein>
    <submittedName>
        <fullName evidence="1">Uncharacterized protein</fullName>
    </submittedName>
</protein>
<gene>
    <name evidence="1" type="ORF">VICG_02227</name>
</gene>